<protein>
    <recommendedName>
        <fullName evidence="3">Type I restriction enzyme R protein N-terminal domain-containing protein</fullName>
    </recommendedName>
</protein>
<evidence type="ECO:0008006" key="3">
    <source>
        <dbReference type="Google" id="ProtNLM"/>
    </source>
</evidence>
<keyword evidence="2" id="KW-1185">Reference proteome</keyword>
<dbReference type="EMBL" id="JACJTC010000012">
    <property type="protein sequence ID" value="MBD2613030.1"/>
    <property type="molecule type" value="Genomic_DNA"/>
</dbReference>
<organism evidence="1 2">
    <name type="scientific">Nostoc punctiforme FACHB-252</name>
    <dbReference type="NCBI Taxonomy" id="1357509"/>
    <lineage>
        <taxon>Bacteria</taxon>
        <taxon>Bacillati</taxon>
        <taxon>Cyanobacteriota</taxon>
        <taxon>Cyanophyceae</taxon>
        <taxon>Nostocales</taxon>
        <taxon>Nostocaceae</taxon>
        <taxon>Nostoc</taxon>
    </lineage>
</organism>
<evidence type="ECO:0000313" key="1">
    <source>
        <dbReference type="EMBL" id="MBD2613030.1"/>
    </source>
</evidence>
<name>A0ABR8HCZ7_NOSPU</name>
<accession>A0ABR8HCZ7</accession>
<sequence>MLVSNPLVLNLSAYYTFGSYFEMHFSPIDILGDLGCSFKRSPLSLPHSFWDTSALRQRIEAYLPYITLTSEAARRESLVAPILLELAQTVKTPMQIEYPLEVNQYLKGELDYYLNNQYNLIVIEAKNADLTRGAVQLAVELIALNLWLAKRQGIASLLTPLTGAVTTGDIWQFSQYDPTQQQITQDLSLYRIPEDLEPLTQILEGILDSELT</sequence>
<gene>
    <name evidence="1" type="ORF">H6G94_17420</name>
</gene>
<comment type="caution">
    <text evidence="1">The sequence shown here is derived from an EMBL/GenBank/DDBJ whole genome shotgun (WGS) entry which is preliminary data.</text>
</comment>
<reference evidence="1 2" key="1">
    <citation type="journal article" date="2020" name="ISME J.">
        <title>Comparative genomics reveals insights into cyanobacterial evolution and habitat adaptation.</title>
        <authorList>
            <person name="Chen M.Y."/>
            <person name="Teng W.K."/>
            <person name="Zhao L."/>
            <person name="Hu C.X."/>
            <person name="Zhou Y.K."/>
            <person name="Han B.P."/>
            <person name="Song L.R."/>
            <person name="Shu W.S."/>
        </authorList>
    </citation>
    <scope>NUCLEOTIDE SEQUENCE [LARGE SCALE GENOMIC DNA]</scope>
    <source>
        <strain evidence="1 2">FACHB-252</strain>
    </source>
</reference>
<dbReference type="Proteomes" id="UP000606396">
    <property type="component" value="Unassembled WGS sequence"/>
</dbReference>
<proteinExistence type="predicted"/>
<evidence type="ECO:0000313" key="2">
    <source>
        <dbReference type="Proteomes" id="UP000606396"/>
    </source>
</evidence>